<keyword evidence="4" id="KW-0694">RNA-binding</keyword>
<accession>A0A1G9Q246</accession>
<dbReference type="Gene3D" id="3.30.2350.10">
    <property type="entry name" value="Pseudouridine synthase"/>
    <property type="match status" value="1"/>
</dbReference>
<comment type="function">
    <text evidence="5">Responsible for synthesis of pseudouridine from uracil.</text>
</comment>
<evidence type="ECO:0000256" key="4">
    <source>
        <dbReference type="PROSITE-ProRule" id="PRU00182"/>
    </source>
</evidence>
<dbReference type="GO" id="GO:0120159">
    <property type="term" value="F:rRNA pseudouridine synthase activity"/>
    <property type="evidence" value="ECO:0007669"/>
    <property type="project" value="UniProtKB-ARBA"/>
</dbReference>
<proteinExistence type="inferred from homology"/>
<dbReference type="InterPro" id="IPR050188">
    <property type="entry name" value="RluA_PseudoU_synthase"/>
</dbReference>
<name>A0A1G9Q246_9BACT</name>
<dbReference type="AlphaFoldDB" id="A0A1G9Q246"/>
<dbReference type="Pfam" id="PF00849">
    <property type="entry name" value="PseudoU_synth_2"/>
    <property type="match status" value="1"/>
</dbReference>
<dbReference type="NCBIfam" id="TIGR00005">
    <property type="entry name" value="rluA_subfam"/>
    <property type="match status" value="1"/>
</dbReference>
<dbReference type="SMART" id="SM00363">
    <property type="entry name" value="S4"/>
    <property type="match status" value="1"/>
</dbReference>
<dbReference type="SUPFAM" id="SSF55120">
    <property type="entry name" value="Pseudouridine synthase"/>
    <property type="match status" value="1"/>
</dbReference>
<dbReference type="InterPro" id="IPR036986">
    <property type="entry name" value="S4_RNA-bd_sf"/>
</dbReference>
<dbReference type="InterPro" id="IPR002942">
    <property type="entry name" value="S4_RNA-bd"/>
</dbReference>
<dbReference type="OrthoDB" id="128480at2"/>
<dbReference type="PANTHER" id="PTHR21600:SF44">
    <property type="entry name" value="RIBOSOMAL LARGE SUBUNIT PSEUDOURIDINE SYNTHASE D"/>
    <property type="match status" value="1"/>
</dbReference>
<dbReference type="InterPro" id="IPR020103">
    <property type="entry name" value="PsdUridine_synth_cat_dom_sf"/>
</dbReference>
<dbReference type="RefSeq" id="WP_052446296.1">
    <property type="nucleotide sequence ID" value="NZ_FNGU01000003.1"/>
</dbReference>
<evidence type="ECO:0000313" key="8">
    <source>
        <dbReference type="Proteomes" id="UP000182146"/>
    </source>
</evidence>
<dbReference type="Pfam" id="PF01479">
    <property type="entry name" value="S4"/>
    <property type="match status" value="1"/>
</dbReference>
<dbReference type="PANTHER" id="PTHR21600">
    <property type="entry name" value="MITOCHONDRIAL RNA PSEUDOURIDINE SYNTHASE"/>
    <property type="match status" value="1"/>
</dbReference>
<evidence type="ECO:0000313" key="7">
    <source>
        <dbReference type="EMBL" id="SDM05066.1"/>
    </source>
</evidence>
<comment type="similarity">
    <text evidence="1 5">Belongs to the pseudouridine synthase RluA family.</text>
</comment>
<dbReference type="InterPro" id="IPR006225">
    <property type="entry name" value="PsdUridine_synth_RluC/D"/>
</dbReference>
<dbReference type="EMBL" id="FNGU01000003">
    <property type="protein sequence ID" value="SDM05066.1"/>
    <property type="molecule type" value="Genomic_DNA"/>
</dbReference>
<dbReference type="InterPro" id="IPR006224">
    <property type="entry name" value="PsdUridine_synth_RluA-like_CS"/>
</dbReference>
<dbReference type="PROSITE" id="PS50889">
    <property type="entry name" value="S4"/>
    <property type="match status" value="1"/>
</dbReference>
<protein>
    <recommendedName>
        <fullName evidence="5">Pseudouridine synthase</fullName>
        <ecNumber evidence="5">5.4.99.-</ecNumber>
    </recommendedName>
</protein>
<dbReference type="STRING" id="392333.SAMN05660860_01796"/>
<organism evidence="7 8">
    <name type="scientific">Geoalkalibacter ferrihydriticus</name>
    <dbReference type="NCBI Taxonomy" id="392333"/>
    <lineage>
        <taxon>Bacteria</taxon>
        <taxon>Pseudomonadati</taxon>
        <taxon>Thermodesulfobacteriota</taxon>
        <taxon>Desulfuromonadia</taxon>
        <taxon>Desulfuromonadales</taxon>
        <taxon>Geoalkalibacteraceae</taxon>
        <taxon>Geoalkalibacter</taxon>
    </lineage>
</organism>
<dbReference type="PROSITE" id="PS01129">
    <property type="entry name" value="PSI_RLU"/>
    <property type="match status" value="1"/>
</dbReference>
<dbReference type="GO" id="GO:0003723">
    <property type="term" value="F:RNA binding"/>
    <property type="evidence" value="ECO:0007669"/>
    <property type="project" value="UniProtKB-KW"/>
</dbReference>
<evidence type="ECO:0000256" key="3">
    <source>
        <dbReference type="PIRSR" id="PIRSR606225-1"/>
    </source>
</evidence>
<dbReference type="CDD" id="cd00165">
    <property type="entry name" value="S4"/>
    <property type="match status" value="1"/>
</dbReference>
<keyword evidence="2 5" id="KW-0413">Isomerase</keyword>
<feature type="active site" evidence="3">
    <location>
        <position position="135"/>
    </location>
</feature>
<evidence type="ECO:0000256" key="1">
    <source>
        <dbReference type="ARBA" id="ARBA00010876"/>
    </source>
</evidence>
<dbReference type="Proteomes" id="UP000182146">
    <property type="component" value="Unassembled WGS sequence"/>
</dbReference>
<feature type="domain" description="RNA-binding S4" evidence="6">
    <location>
        <begin position="21"/>
        <end position="82"/>
    </location>
</feature>
<gene>
    <name evidence="7" type="ORF">SAMN05660860_01796</name>
</gene>
<evidence type="ECO:0000256" key="5">
    <source>
        <dbReference type="RuleBase" id="RU362028"/>
    </source>
</evidence>
<dbReference type="InterPro" id="IPR006145">
    <property type="entry name" value="PsdUridine_synth_RsuA/RluA"/>
</dbReference>
<comment type="catalytic activity">
    <reaction evidence="5">
        <text>a uridine in RNA = a pseudouridine in RNA</text>
        <dbReference type="Rhea" id="RHEA:48348"/>
        <dbReference type="Rhea" id="RHEA-COMP:12068"/>
        <dbReference type="Rhea" id="RHEA-COMP:12069"/>
        <dbReference type="ChEBI" id="CHEBI:65314"/>
        <dbReference type="ChEBI" id="CHEBI:65315"/>
    </reaction>
</comment>
<sequence length="306" mass="32707">MDQAVRLVTHRIGVEALACGERLDLFLARRITGASRKKIKRALDDNRIKVNGRVVRRAGHLLAGGEQIVALVEVDESSDPQCLDVLFRDDCLLAVNKPAGLAAHGGPGGGANALDLARELLGADATPPILLHRLDQDTSGVLLFALSPAANRELARQFSAREVEKIYLALVQGAPPPCFSVQNHLKAKSRGRTLAVHSGGLAAQTNFTTLHRGTGLALVEARPRTGRTHQIRVHLAGEGFPLLGDILYGGPGFVALGGATLAVSRHLLHAWRLRVMHPRSGTLLSLEAPFPEDFKLILNGVCGPPE</sequence>
<evidence type="ECO:0000259" key="6">
    <source>
        <dbReference type="SMART" id="SM00363"/>
    </source>
</evidence>
<dbReference type="EC" id="5.4.99.-" evidence="5"/>
<dbReference type="GO" id="GO:0000455">
    <property type="term" value="P:enzyme-directed rRNA pseudouridine synthesis"/>
    <property type="evidence" value="ECO:0007669"/>
    <property type="project" value="TreeGrafter"/>
</dbReference>
<dbReference type="SUPFAM" id="SSF55174">
    <property type="entry name" value="Alpha-L RNA-binding motif"/>
    <property type="match status" value="1"/>
</dbReference>
<reference evidence="7 8" key="1">
    <citation type="submission" date="2016-10" db="EMBL/GenBank/DDBJ databases">
        <authorList>
            <person name="de Groot N.N."/>
        </authorList>
    </citation>
    <scope>NUCLEOTIDE SEQUENCE [LARGE SCALE GENOMIC DNA]</scope>
    <source>
        <strain evidence="7 8">DSM 17813</strain>
    </source>
</reference>
<dbReference type="Gene3D" id="3.10.290.10">
    <property type="entry name" value="RNA-binding S4 domain"/>
    <property type="match status" value="1"/>
</dbReference>
<dbReference type="CDD" id="cd02869">
    <property type="entry name" value="PseudoU_synth_RluA_like"/>
    <property type="match status" value="1"/>
</dbReference>
<evidence type="ECO:0000256" key="2">
    <source>
        <dbReference type="ARBA" id="ARBA00023235"/>
    </source>
</evidence>